<keyword evidence="3" id="KW-1185">Reference proteome</keyword>
<dbReference type="RefSeq" id="WP_091371492.1">
    <property type="nucleotide sequence ID" value="NZ_LT629740.1"/>
</dbReference>
<dbReference type="Pfam" id="PF01261">
    <property type="entry name" value="AP_endonuc_2"/>
    <property type="match status" value="1"/>
</dbReference>
<accession>A0A1H1V7G4</accession>
<dbReference type="InterPro" id="IPR036237">
    <property type="entry name" value="Xyl_isomerase-like_sf"/>
</dbReference>
<dbReference type="STRING" id="652787.SAMN05216490_1851"/>
<dbReference type="PANTHER" id="PTHR12110">
    <property type="entry name" value="HYDROXYPYRUVATE ISOMERASE"/>
    <property type="match status" value="1"/>
</dbReference>
<keyword evidence="2" id="KW-0413">Isomerase</keyword>
<feature type="domain" description="Xylose isomerase-like TIM barrel" evidence="1">
    <location>
        <begin position="53"/>
        <end position="274"/>
    </location>
</feature>
<dbReference type="EMBL" id="LT629740">
    <property type="protein sequence ID" value="SDS80717.1"/>
    <property type="molecule type" value="Genomic_DNA"/>
</dbReference>
<reference evidence="2 3" key="1">
    <citation type="submission" date="2016-10" db="EMBL/GenBank/DDBJ databases">
        <authorList>
            <person name="de Groot N.N."/>
        </authorList>
    </citation>
    <scope>NUCLEOTIDE SEQUENCE [LARGE SCALE GENOMIC DNA]</scope>
    <source>
        <strain evidence="2 3">MP1X4</strain>
    </source>
</reference>
<dbReference type="OrthoDB" id="9798407at2"/>
<dbReference type="PROSITE" id="PS51318">
    <property type="entry name" value="TAT"/>
    <property type="match status" value="1"/>
</dbReference>
<name>A0A1H1V7G4_MUCMA</name>
<proteinExistence type="predicted"/>
<dbReference type="GO" id="GO:0016853">
    <property type="term" value="F:isomerase activity"/>
    <property type="evidence" value="ECO:0007669"/>
    <property type="project" value="UniProtKB-KW"/>
</dbReference>
<dbReference type="Gene3D" id="3.20.20.150">
    <property type="entry name" value="Divalent-metal-dependent TIM barrel enzymes"/>
    <property type="match status" value="1"/>
</dbReference>
<protein>
    <submittedName>
        <fullName evidence="2">Sugar phosphate isomerase/epimerase</fullName>
    </submittedName>
</protein>
<dbReference type="PANTHER" id="PTHR12110:SF41">
    <property type="entry name" value="INOSOSE DEHYDRATASE"/>
    <property type="match status" value="1"/>
</dbReference>
<dbReference type="SUPFAM" id="SSF51658">
    <property type="entry name" value="Xylose isomerase-like"/>
    <property type="match status" value="1"/>
</dbReference>
<evidence type="ECO:0000313" key="2">
    <source>
        <dbReference type="EMBL" id="SDS80717.1"/>
    </source>
</evidence>
<gene>
    <name evidence="2" type="ORF">SAMN05216490_1851</name>
</gene>
<organism evidence="2 3">
    <name type="scientific">Mucilaginibacter mallensis</name>
    <dbReference type="NCBI Taxonomy" id="652787"/>
    <lineage>
        <taxon>Bacteria</taxon>
        <taxon>Pseudomonadati</taxon>
        <taxon>Bacteroidota</taxon>
        <taxon>Sphingobacteriia</taxon>
        <taxon>Sphingobacteriales</taxon>
        <taxon>Sphingobacteriaceae</taxon>
        <taxon>Mucilaginibacter</taxon>
    </lineage>
</organism>
<sequence length="292" mass="32372">MTNRRTFLTQAGLVSAGLMVSPELLKAMAKDRVVGLQLYSLRDQIKTDVKGVIAKVATAGYKEVEPFGYSKADGFWGLNANDFSKLLKDNGLSTPSGHFEFDSFLGAGKTDELKTYIEAANITGMKYVIVPHLNDAYIKTVSDFNNIADKLNNAGELCKQSGLKLGYHNHNFEWKPVDGTTFYDTILAKTDPALVSMEMDLYWVVRTGQDPTAIIKAHPGRFFAFHIKDMDKANHEKNTEVGNGTIDFKSIMGYAKLGGIKHFIVEQENYTDIDPYVSIAKSCAYVKSILNV</sequence>
<evidence type="ECO:0000259" key="1">
    <source>
        <dbReference type="Pfam" id="PF01261"/>
    </source>
</evidence>
<dbReference type="InterPro" id="IPR013022">
    <property type="entry name" value="Xyl_isomerase-like_TIM-brl"/>
</dbReference>
<dbReference type="Proteomes" id="UP000199679">
    <property type="component" value="Chromosome I"/>
</dbReference>
<dbReference type="AlphaFoldDB" id="A0A1H1V7G4"/>
<dbReference type="InterPro" id="IPR006311">
    <property type="entry name" value="TAT_signal"/>
</dbReference>
<evidence type="ECO:0000313" key="3">
    <source>
        <dbReference type="Proteomes" id="UP000199679"/>
    </source>
</evidence>
<dbReference type="InterPro" id="IPR050312">
    <property type="entry name" value="IolE/XylAMocC-like"/>
</dbReference>